<evidence type="ECO:0000313" key="4">
    <source>
        <dbReference type="EMBL" id="PRH89224.1"/>
    </source>
</evidence>
<dbReference type="PANTHER" id="PTHR43130">
    <property type="entry name" value="ARAC-FAMILY TRANSCRIPTIONAL REGULATOR"/>
    <property type="match status" value="1"/>
</dbReference>
<evidence type="ECO:0000259" key="3">
    <source>
        <dbReference type="PROSITE" id="PS01124"/>
    </source>
</evidence>
<dbReference type="InterPro" id="IPR018060">
    <property type="entry name" value="HTH_AraC"/>
</dbReference>
<sequence length="345" mass="38490">MCSRRFVEDKLTSFSAKTSPRSPREVVILVTEDAITLDAAGPIQAFHEVGLRYKDRAYQITVASPYGGVIPLDSGIRLESNCIFDLSAEKIDTLLVVSSYKFLNYTDDSALIGWLRKIKTRIRRIGSLSMGTFLLAEAGLLDGVDVVTHWKWRAPMTKHFSSMTVLSNCLYLRSGNIWTSAGMTSGIDMALAMIEEDHGRALALDVARTLLVFMHRPGGQAQISIPLAAQSRDIDSRFGALHDWIITNLSRRLDIEVLSDWMGMSPRTFARQYKEAVGDTPAKVIRRMRIEVARSLLEKTSNSISSIAIQCGFSDVENMRRAFLKDGQLGPAEYRERFAGSMRAD</sequence>
<dbReference type="Proteomes" id="UP000237682">
    <property type="component" value="Unassembled WGS sequence"/>
</dbReference>
<dbReference type="CDD" id="cd03137">
    <property type="entry name" value="GATase1_AraC_1"/>
    <property type="match status" value="1"/>
</dbReference>
<dbReference type="Pfam" id="PF01965">
    <property type="entry name" value="DJ-1_PfpI"/>
    <property type="match status" value="1"/>
</dbReference>
<dbReference type="InterPro" id="IPR029062">
    <property type="entry name" value="Class_I_gatase-like"/>
</dbReference>
<dbReference type="Gene3D" id="1.10.10.60">
    <property type="entry name" value="Homeodomain-like"/>
    <property type="match status" value="1"/>
</dbReference>
<dbReference type="GO" id="GO:0043565">
    <property type="term" value="F:sequence-specific DNA binding"/>
    <property type="evidence" value="ECO:0007669"/>
    <property type="project" value="InterPro"/>
</dbReference>
<dbReference type="SMART" id="SM00342">
    <property type="entry name" value="HTH_ARAC"/>
    <property type="match status" value="1"/>
</dbReference>
<proteinExistence type="predicted"/>
<dbReference type="InterPro" id="IPR009057">
    <property type="entry name" value="Homeodomain-like_sf"/>
</dbReference>
<dbReference type="PANTHER" id="PTHR43130:SF3">
    <property type="entry name" value="HTH-TYPE TRANSCRIPTIONAL REGULATOR RV1931C"/>
    <property type="match status" value="1"/>
</dbReference>
<dbReference type="SUPFAM" id="SSF52317">
    <property type="entry name" value="Class I glutamine amidotransferase-like"/>
    <property type="match status" value="1"/>
</dbReference>
<organism evidence="4 5">
    <name type="scientific">Labrys okinawensis</name>
    <dbReference type="NCBI Taxonomy" id="346911"/>
    <lineage>
        <taxon>Bacteria</taxon>
        <taxon>Pseudomonadati</taxon>
        <taxon>Pseudomonadota</taxon>
        <taxon>Alphaproteobacteria</taxon>
        <taxon>Hyphomicrobiales</taxon>
        <taxon>Xanthobacteraceae</taxon>
        <taxon>Labrys</taxon>
    </lineage>
</organism>
<gene>
    <name evidence="4" type="ORF">C5L14_01115</name>
</gene>
<evidence type="ECO:0000256" key="1">
    <source>
        <dbReference type="ARBA" id="ARBA00023015"/>
    </source>
</evidence>
<comment type="caution">
    <text evidence="4">The sequence shown here is derived from an EMBL/GenBank/DDBJ whole genome shotgun (WGS) entry which is preliminary data.</text>
</comment>
<dbReference type="InterPro" id="IPR002818">
    <property type="entry name" value="DJ-1/PfpI"/>
</dbReference>
<dbReference type="GO" id="GO:0003700">
    <property type="term" value="F:DNA-binding transcription factor activity"/>
    <property type="evidence" value="ECO:0007669"/>
    <property type="project" value="InterPro"/>
</dbReference>
<evidence type="ECO:0000313" key="5">
    <source>
        <dbReference type="Proteomes" id="UP000237682"/>
    </source>
</evidence>
<dbReference type="OrthoDB" id="9793422at2"/>
<dbReference type="EMBL" id="PUEJ01000001">
    <property type="protein sequence ID" value="PRH89224.1"/>
    <property type="molecule type" value="Genomic_DNA"/>
</dbReference>
<dbReference type="AlphaFoldDB" id="A0A2S9QIQ1"/>
<accession>A0A2S9QIQ1</accession>
<dbReference type="Pfam" id="PF12833">
    <property type="entry name" value="HTH_18"/>
    <property type="match status" value="1"/>
</dbReference>
<feature type="domain" description="HTH araC/xylS-type" evidence="3">
    <location>
        <begin position="239"/>
        <end position="337"/>
    </location>
</feature>
<keyword evidence="5" id="KW-1185">Reference proteome</keyword>
<keyword evidence="1" id="KW-0805">Transcription regulation</keyword>
<name>A0A2S9QIQ1_9HYPH</name>
<dbReference type="SUPFAM" id="SSF46689">
    <property type="entry name" value="Homeodomain-like"/>
    <property type="match status" value="2"/>
</dbReference>
<dbReference type="InterPro" id="IPR052158">
    <property type="entry name" value="INH-QAR"/>
</dbReference>
<reference evidence="4 5" key="1">
    <citation type="submission" date="2018-02" db="EMBL/GenBank/DDBJ databases">
        <title>Whole genome sequencing of endophytic bacterium.</title>
        <authorList>
            <person name="Eedara R."/>
            <person name="Podile A.R."/>
        </authorList>
    </citation>
    <scope>NUCLEOTIDE SEQUENCE [LARGE SCALE GENOMIC DNA]</scope>
    <source>
        <strain evidence="4 5">RP1T</strain>
    </source>
</reference>
<keyword evidence="2" id="KW-0804">Transcription</keyword>
<dbReference type="Gene3D" id="3.40.50.880">
    <property type="match status" value="1"/>
</dbReference>
<protein>
    <submittedName>
        <fullName evidence="4">AraC family transcriptional regulator</fullName>
    </submittedName>
</protein>
<dbReference type="PROSITE" id="PS01124">
    <property type="entry name" value="HTH_ARAC_FAMILY_2"/>
    <property type="match status" value="1"/>
</dbReference>
<evidence type="ECO:0000256" key="2">
    <source>
        <dbReference type="ARBA" id="ARBA00023163"/>
    </source>
</evidence>